<evidence type="ECO:0000256" key="1">
    <source>
        <dbReference type="SAM" id="Phobius"/>
    </source>
</evidence>
<gene>
    <name evidence="4" type="ORF">J2I46_24350</name>
</gene>
<dbReference type="InterPro" id="IPR006860">
    <property type="entry name" value="FecR"/>
</dbReference>
<dbReference type="PIRSF" id="PIRSF018266">
    <property type="entry name" value="FecR"/>
    <property type="match status" value="1"/>
</dbReference>
<name>A0ABS3JQT9_9BACT</name>
<keyword evidence="1" id="KW-0472">Membrane</keyword>
<evidence type="ECO:0000259" key="3">
    <source>
        <dbReference type="Pfam" id="PF16344"/>
    </source>
</evidence>
<dbReference type="EMBL" id="JAFMYW010000008">
    <property type="protein sequence ID" value="MBO0951736.1"/>
    <property type="molecule type" value="Genomic_DNA"/>
</dbReference>
<dbReference type="InterPro" id="IPR012373">
    <property type="entry name" value="Ferrdict_sens_TM"/>
</dbReference>
<sequence length="365" mass="40753">MNYENYEADEFLLDSQFVDWVKTGQHDAFWQEFLHLHPAQRPTVDQARAIIQATATLPLIAPTGEQIRQMWQTVEQSIQEQPTEPIIKPLWSARTWLYWAAASVILLVIGTVWYTSQPTSVTYSQLVTQSAVALQEVVNTGTTPKLVRLPDGSTVRLETNSRLSYPASFTALARREVYLSGKAYFDVARNAKQPFLVYANELITKVLGTSFTIDAPEGNQRITVDVRTGRVAVFTQYDPQITEKQTNQLVSGLVVTANQHITFSRETKQLAKSLVDQPALLPTVPPTTSFDFDETPAPVIFNALEKAYGVEIVYDAELLSNCRLTASLTNESLFDKVRLVCQGLDATYEVIDTRIIISAKGCSTP</sequence>
<feature type="domain" description="FecR protein" evidence="2">
    <location>
        <begin position="139"/>
        <end position="231"/>
    </location>
</feature>
<comment type="caution">
    <text evidence="4">The sequence shown here is derived from an EMBL/GenBank/DDBJ whole genome shotgun (WGS) entry which is preliminary data.</text>
</comment>
<keyword evidence="1" id="KW-0812">Transmembrane</keyword>
<accession>A0ABS3JQT9</accession>
<dbReference type="Pfam" id="PF16344">
    <property type="entry name" value="FecR_C"/>
    <property type="match status" value="1"/>
</dbReference>
<evidence type="ECO:0000313" key="5">
    <source>
        <dbReference type="Proteomes" id="UP000664628"/>
    </source>
</evidence>
<keyword evidence="5" id="KW-1185">Reference proteome</keyword>
<dbReference type="PANTHER" id="PTHR30273">
    <property type="entry name" value="PERIPLASMIC SIGNAL SENSOR AND SIGMA FACTOR ACTIVATOR FECR-RELATED"/>
    <property type="match status" value="1"/>
</dbReference>
<keyword evidence="1" id="KW-1133">Transmembrane helix</keyword>
<feature type="domain" description="Protein FecR C-terminal" evidence="3">
    <location>
        <begin position="290"/>
        <end position="357"/>
    </location>
</feature>
<dbReference type="RefSeq" id="WP_207331680.1">
    <property type="nucleotide sequence ID" value="NZ_JAFMYW010000008.1"/>
</dbReference>
<dbReference type="PANTHER" id="PTHR30273:SF2">
    <property type="entry name" value="PROTEIN FECR"/>
    <property type="match status" value="1"/>
</dbReference>
<dbReference type="InterPro" id="IPR032508">
    <property type="entry name" value="FecR_C"/>
</dbReference>
<proteinExistence type="predicted"/>
<organism evidence="4 5">
    <name type="scientific">Fibrella forsythiae</name>
    <dbReference type="NCBI Taxonomy" id="2817061"/>
    <lineage>
        <taxon>Bacteria</taxon>
        <taxon>Pseudomonadati</taxon>
        <taxon>Bacteroidota</taxon>
        <taxon>Cytophagia</taxon>
        <taxon>Cytophagales</taxon>
        <taxon>Spirosomataceae</taxon>
        <taxon>Fibrella</taxon>
    </lineage>
</organism>
<evidence type="ECO:0000313" key="4">
    <source>
        <dbReference type="EMBL" id="MBO0951736.1"/>
    </source>
</evidence>
<evidence type="ECO:0000259" key="2">
    <source>
        <dbReference type="Pfam" id="PF04773"/>
    </source>
</evidence>
<dbReference type="Gene3D" id="3.55.50.30">
    <property type="match status" value="1"/>
</dbReference>
<feature type="transmembrane region" description="Helical" evidence="1">
    <location>
        <begin position="96"/>
        <end position="115"/>
    </location>
</feature>
<dbReference type="Proteomes" id="UP000664628">
    <property type="component" value="Unassembled WGS sequence"/>
</dbReference>
<dbReference type="Pfam" id="PF04773">
    <property type="entry name" value="FecR"/>
    <property type="match status" value="1"/>
</dbReference>
<protein>
    <submittedName>
        <fullName evidence="4">FecR family protein</fullName>
    </submittedName>
</protein>
<dbReference type="Gene3D" id="2.60.120.1440">
    <property type="match status" value="1"/>
</dbReference>
<reference evidence="4 5" key="1">
    <citation type="submission" date="2021-03" db="EMBL/GenBank/DDBJ databases">
        <title>Fibrella sp. HMF5405 genome sequencing and assembly.</title>
        <authorList>
            <person name="Kang H."/>
            <person name="Kim H."/>
            <person name="Bae S."/>
            <person name="Joh K."/>
        </authorList>
    </citation>
    <scope>NUCLEOTIDE SEQUENCE [LARGE SCALE GENOMIC DNA]</scope>
    <source>
        <strain evidence="4 5">HMF5405</strain>
    </source>
</reference>